<gene>
    <name evidence="3" type="ORF">GUITHDRAFT_139069</name>
</gene>
<dbReference type="InterPro" id="IPR028191">
    <property type="entry name" value="WASH-4_N"/>
</dbReference>
<evidence type="ECO:0000313" key="5">
    <source>
        <dbReference type="Proteomes" id="UP000011087"/>
    </source>
</evidence>
<dbReference type="KEGG" id="gtt:GUITHDRAFT_139069"/>
<name>L1J9X1_GUITC</name>
<dbReference type="eggNOG" id="KOG3578">
    <property type="taxonomic scope" value="Eukaryota"/>
</dbReference>
<dbReference type="Proteomes" id="UP000011087">
    <property type="component" value="Unassembled WGS sequence"/>
</dbReference>
<dbReference type="GO" id="GO:0071203">
    <property type="term" value="C:WASH complex"/>
    <property type="evidence" value="ECO:0007669"/>
    <property type="project" value="InterPro"/>
</dbReference>
<evidence type="ECO:0000259" key="2">
    <source>
        <dbReference type="Pfam" id="PF14745"/>
    </source>
</evidence>
<organism evidence="3">
    <name type="scientific">Guillardia theta (strain CCMP2712)</name>
    <name type="common">Cryptophyte</name>
    <dbReference type="NCBI Taxonomy" id="905079"/>
    <lineage>
        <taxon>Eukaryota</taxon>
        <taxon>Cryptophyceae</taxon>
        <taxon>Pyrenomonadales</taxon>
        <taxon>Geminigeraceae</taxon>
        <taxon>Guillardia</taxon>
    </lineage>
</organism>
<dbReference type="RefSeq" id="XP_005832112.1">
    <property type="nucleotide sequence ID" value="XM_005832055.1"/>
</dbReference>
<dbReference type="OrthoDB" id="10261210at2759"/>
<reference evidence="5" key="2">
    <citation type="submission" date="2012-11" db="EMBL/GenBank/DDBJ databases">
        <authorList>
            <person name="Kuo A."/>
            <person name="Curtis B.A."/>
            <person name="Tanifuji G."/>
            <person name="Burki F."/>
            <person name="Gruber A."/>
            <person name="Irimia M."/>
            <person name="Maruyama S."/>
            <person name="Arias M.C."/>
            <person name="Ball S.G."/>
            <person name="Gile G.H."/>
            <person name="Hirakawa Y."/>
            <person name="Hopkins J.F."/>
            <person name="Rensing S.A."/>
            <person name="Schmutz J."/>
            <person name="Symeonidi A."/>
            <person name="Elias M."/>
            <person name="Eveleigh R.J."/>
            <person name="Herman E.K."/>
            <person name="Klute M.J."/>
            <person name="Nakayama T."/>
            <person name="Obornik M."/>
            <person name="Reyes-Prieto A."/>
            <person name="Armbrust E.V."/>
            <person name="Aves S.J."/>
            <person name="Beiko R.G."/>
            <person name="Coutinho P."/>
            <person name="Dacks J.B."/>
            <person name="Durnford D.G."/>
            <person name="Fast N.M."/>
            <person name="Green B.R."/>
            <person name="Grisdale C."/>
            <person name="Hempe F."/>
            <person name="Henrissat B."/>
            <person name="Hoppner M.P."/>
            <person name="Ishida K.-I."/>
            <person name="Kim E."/>
            <person name="Koreny L."/>
            <person name="Kroth P.G."/>
            <person name="Liu Y."/>
            <person name="Malik S.-B."/>
            <person name="Maier U.G."/>
            <person name="McRose D."/>
            <person name="Mock T."/>
            <person name="Neilson J.A."/>
            <person name="Onodera N.T."/>
            <person name="Poole A.M."/>
            <person name="Pritham E.J."/>
            <person name="Richards T.A."/>
            <person name="Rocap G."/>
            <person name="Roy S.W."/>
            <person name="Sarai C."/>
            <person name="Schaack S."/>
            <person name="Shirato S."/>
            <person name="Slamovits C.H."/>
            <person name="Spencer D.F."/>
            <person name="Suzuki S."/>
            <person name="Worden A.Z."/>
            <person name="Zauner S."/>
            <person name="Barry K."/>
            <person name="Bell C."/>
            <person name="Bharti A.K."/>
            <person name="Crow J.A."/>
            <person name="Grimwood J."/>
            <person name="Kramer R."/>
            <person name="Lindquist E."/>
            <person name="Lucas S."/>
            <person name="Salamov A."/>
            <person name="McFadden G.I."/>
            <person name="Lane C.E."/>
            <person name="Keeling P.J."/>
            <person name="Gray M.W."/>
            <person name="Grigoriev I.V."/>
            <person name="Archibald J.M."/>
        </authorList>
    </citation>
    <scope>NUCLEOTIDE SEQUENCE</scope>
    <source>
        <strain evidence="5">CCMP2712</strain>
    </source>
</reference>
<dbReference type="Pfam" id="PF14745">
    <property type="entry name" value="WASH-4_N"/>
    <property type="match status" value="1"/>
</dbReference>
<evidence type="ECO:0008006" key="6">
    <source>
        <dbReference type="Google" id="ProtNLM"/>
    </source>
</evidence>
<dbReference type="OMA" id="RCNIFIQ"/>
<dbReference type="HOGENOM" id="CLU_002451_0_0_1"/>
<accession>L1J9X1</accession>
<dbReference type="InterPro" id="IPR028282">
    <property type="entry name" value="WASH-7_central"/>
</dbReference>
<feature type="non-terminal residue" evidence="3">
    <location>
        <position position="1"/>
    </location>
</feature>
<dbReference type="EMBL" id="JH993000">
    <property type="protein sequence ID" value="EKX45132.1"/>
    <property type="molecule type" value="Genomic_DNA"/>
</dbReference>
<proteinExistence type="predicted"/>
<feature type="domain" description="WASH complex subunit 4 N-terminal" evidence="2">
    <location>
        <begin position="22"/>
        <end position="597"/>
    </location>
</feature>
<protein>
    <recommendedName>
        <fullName evidence="6">WASH complex subunit 4 N-terminal domain-containing protein</fullName>
    </recommendedName>
</protein>
<dbReference type="PANTHER" id="PTHR31409:SF0">
    <property type="entry name" value="WASH COMPLEX SUBUNIT 4"/>
    <property type="match status" value="1"/>
</dbReference>
<dbReference type="STRING" id="905079.L1J9X1"/>
<dbReference type="GO" id="GO:0016197">
    <property type="term" value="P:endosomal transport"/>
    <property type="evidence" value="ECO:0007669"/>
    <property type="project" value="TreeGrafter"/>
</dbReference>
<dbReference type="GO" id="GO:0007032">
    <property type="term" value="P:endosome organization"/>
    <property type="evidence" value="ECO:0007669"/>
    <property type="project" value="TreeGrafter"/>
</dbReference>
<evidence type="ECO:0000313" key="3">
    <source>
        <dbReference type="EMBL" id="EKX45132.1"/>
    </source>
</evidence>
<evidence type="ECO:0000313" key="4">
    <source>
        <dbReference type="EnsemblProtists" id="EKX45132"/>
    </source>
</evidence>
<evidence type="ECO:0000259" key="1">
    <source>
        <dbReference type="Pfam" id="PF14744"/>
    </source>
</evidence>
<dbReference type="GeneID" id="17301817"/>
<sequence length="874" mass="99516">MQDNEHHSYSAPTEEHLDTFRKFISTQNQELRSLESALEDSSTDVWDPYQDVVGIELRAHEDCHISTLIETDSKDISKVLIVFSTVAEECARLVDVAEQRFFGPLSCYGERFDNSPLPEGAEVEQISSFIPLLEDLSHFAARCHSVVANALSQLAGLYTDEKNTLYKSCFKGTRLHSFLTQLGELLRVLITLDGLVGSNQELQYHWSEYKRVLQSAALEPEVFGMRPKRIAKVLMAVMRLEADVFNGAMLRGCWMQDLPWYHEKGEGEIRANKTMLEEVTSTIRSLLVYLSAHIGDATESNHRKWFVGVVGLFALFAQVNRGRELDSKTYKSIVSLSSKVPLIVLFGRAFFVVTDFLHDALPLPATKTREKELEKTRALFLKQEEALLQQLQRLQLEVSAWMVRMESSFSPRVGLTEVLSTRANLLVQGVLLASQLGNVGKLSLSGHLWTRTAIRQSSLKPLMQSFLLLKALQQTYHRKSFLIASHLVHIQRFLQLRVLHILDPICKDLETQIATARKGGWKVEEPKVHMAALVTAMCDNLRGPNTRQRRTVVNLAWDLLPKKQIREGDVDEVGLQLRKLEILGSLQEMVGEATDCSFLLWSRGLLPLFLADLRSNWKDVNQIHGLMAAMGDAGRLLKEAEEEGHIPSSSVSSFSRFLKETVEWEIVTPLSQEIETDLRIHIHSAQISQMVKSNPLKSGTLDLFACLQLQPVFVVDEFVNIKERVASYLDSTFYDLTTVTTHDWKTYAEMKNLAQDKYRLSLIETYLPTGTLDQGLDVLEIMRHIHVFVANYTYHLHTQVFIEKPGENKYIRSIGIQQVANSIRTHGMGIMNTTVNYTYQFLARKLAIMSQFLFDDHIKSRLVKDVNFFRQNKM</sequence>
<reference evidence="3 5" key="1">
    <citation type="journal article" date="2012" name="Nature">
        <title>Algal genomes reveal evolutionary mosaicism and the fate of nucleomorphs.</title>
        <authorList>
            <consortium name="DOE Joint Genome Institute"/>
            <person name="Curtis B.A."/>
            <person name="Tanifuji G."/>
            <person name="Burki F."/>
            <person name="Gruber A."/>
            <person name="Irimia M."/>
            <person name="Maruyama S."/>
            <person name="Arias M.C."/>
            <person name="Ball S.G."/>
            <person name="Gile G.H."/>
            <person name="Hirakawa Y."/>
            <person name="Hopkins J.F."/>
            <person name="Kuo A."/>
            <person name="Rensing S.A."/>
            <person name="Schmutz J."/>
            <person name="Symeonidi A."/>
            <person name="Elias M."/>
            <person name="Eveleigh R.J."/>
            <person name="Herman E.K."/>
            <person name="Klute M.J."/>
            <person name="Nakayama T."/>
            <person name="Obornik M."/>
            <person name="Reyes-Prieto A."/>
            <person name="Armbrust E.V."/>
            <person name="Aves S.J."/>
            <person name="Beiko R.G."/>
            <person name="Coutinho P."/>
            <person name="Dacks J.B."/>
            <person name="Durnford D.G."/>
            <person name="Fast N.M."/>
            <person name="Green B.R."/>
            <person name="Grisdale C.J."/>
            <person name="Hempel F."/>
            <person name="Henrissat B."/>
            <person name="Hoppner M.P."/>
            <person name="Ishida K."/>
            <person name="Kim E."/>
            <person name="Koreny L."/>
            <person name="Kroth P.G."/>
            <person name="Liu Y."/>
            <person name="Malik S.B."/>
            <person name="Maier U.G."/>
            <person name="McRose D."/>
            <person name="Mock T."/>
            <person name="Neilson J.A."/>
            <person name="Onodera N.T."/>
            <person name="Poole A.M."/>
            <person name="Pritham E.J."/>
            <person name="Richards T.A."/>
            <person name="Rocap G."/>
            <person name="Roy S.W."/>
            <person name="Sarai C."/>
            <person name="Schaack S."/>
            <person name="Shirato S."/>
            <person name="Slamovits C.H."/>
            <person name="Spencer D.F."/>
            <person name="Suzuki S."/>
            <person name="Worden A.Z."/>
            <person name="Zauner S."/>
            <person name="Barry K."/>
            <person name="Bell C."/>
            <person name="Bharti A.K."/>
            <person name="Crow J.A."/>
            <person name="Grimwood J."/>
            <person name="Kramer R."/>
            <person name="Lindquist E."/>
            <person name="Lucas S."/>
            <person name="Salamov A."/>
            <person name="McFadden G.I."/>
            <person name="Lane C.E."/>
            <person name="Keeling P.J."/>
            <person name="Gray M.W."/>
            <person name="Grigoriev I.V."/>
            <person name="Archibald J.M."/>
        </authorList>
    </citation>
    <scope>NUCLEOTIDE SEQUENCE</scope>
    <source>
        <strain evidence="3 5">CCMP2712</strain>
    </source>
</reference>
<dbReference type="GO" id="GO:0005768">
    <property type="term" value="C:endosome"/>
    <property type="evidence" value="ECO:0007669"/>
    <property type="project" value="TreeGrafter"/>
</dbReference>
<keyword evidence="5" id="KW-1185">Reference proteome</keyword>
<reference evidence="4" key="3">
    <citation type="submission" date="2016-03" db="UniProtKB">
        <authorList>
            <consortium name="EnsemblProtists"/>
        </authorList>
    </citation>
    <scope>IDENTIFICATION</scope>
</reference>
<dbReference type="PANTHER" id="PTHR31409">
    <property type="entry name" value="WASH COMPLEX SUBUNIT 4"/>
    <property type="match status" value="1"/>
</dbReference>
<dbReference type="AlphaFoldDB" id="L1J9X1"/>
<dbReference type="PaxDb" id="55529-EKX45132"/>
<feature type="domain" description="WASH complex subunit 7 central" evidence="1">
    <location>
        <begin position="598"/>
        <end position="873"/>
    </location>
</feature>
<dbReference type="InterPro" id="IPR027307">
    <property type="entry name" value="WASH7"/>
</dbReference>
<dbReference type="Pfam" id="PF14744">
    <property type="entry name" value="WASH-7_mid"/>
    <property type="match status" value="1"/>
</dbReference>
<dbReference type="EnsemblProtists" id="EKX45132">
    <property type="protein sequence ID" value="EKX45132"/>
    <property type="gene ID" value="GUITHDRAFT_139069"/>
</dbReference>